<organism evidence="4 5">
    <name type="scientific">Neoarthrinium moseri</name>
    <dbReference type="NCBI Taxonomy" id="1658444"/>
    <lineage>
        <taxon>Eukaryota</taxon>
        <taxon>Fungi</taxon>
        <taxon>Dikarya</taxon>
        <taxon>Ascomycota</taxon>
        <taxon>Pezizomycotina</taxon>
        <taxon>Sordariomycetes</taxon>
        <taxon>Xylariomycetidae</taxon>
        <taxon>Amphisphaeriales</taxon>
        <taxon>Apiosporaceae</taxon>
        <taxon>Neoarthrinium</taxon>
    </lineage>
</organism>
<feature type="domain" description="DUF6594" evidence="3">
    <location>
        <begin position="34"/>
        <end position="310"/>
    </location>
</feature>
<keyword evidence="2" id="KW-0812">Transmembrane</keyword>
<dbReference type="PANTHER" id="PTHR34502:SF4">
    <property type="entry name" value="DUF6594 DOMAIN-CONTAINING PROTEIN"/>
    <property type="match status" value="1"/>
</dbReference>
<sequence>MPVELQQVVGDSGVAEETPTRLEARLYPWKYLGYKSFASAFAIDPDFFAVRRFDRLHARAILTLQAQLVELECKLDELDKRYSAKSCKVRVVNGEIQEVVETANNSSVSDDAGETLVDINNGSVRVDIPERASLVKSITLKLAEYDRALLDYASVLALGSAPSRNVQNIKVWLQENPGAIVKREASFIEHQYELVAIAPSKSPLRRWFEDYVLFPTRKSLAWFRKTPHPSLRPEAHLDVHLTSNDAIDVFAAATIFLAVAVMLIMPLWILQALTQLKWKLVVITVFIVVCLAFLSVAAVGNSLGRIGATAG</sequence>
<feature type="coiled-coil region" evidence="1">
    <location>
        <begin position="61"/>
        <end position="88"/>
    </location>
</feature>
<comment type="caution">
    <text evidence="4">The sequence shown here is derived from an EMBL/GenBank/DDBJ whole genome shotgun (WGS) entry which is preliminary data.</text>
</comment>
<accession>A0A9P9WYI9</accession>
<reference evidence="4" key="1">
    <citation type="submission" date="2021-03" db="EMBL/GenBank/DDBJ databases">
        <title>Revisited historic fungal species revealed as producer of novel bioactive compounds through whole genome sequencing and comparative genomics.</title>
        <authorList>
            <person name="Vignolle G.A."/>
            <person name="Hochenegger N."/>
            <person name="Mach R.L."/>
            <person name="Mach-Aigner A.R."/>
            <person name="Javad Rahimi M."/>
            <person name="Salim K.A."/>
            <person name="Chan C.M."/>
            <person name="Lim L.B.L."/>
            <person name="Cai F."/>
            <person name="Druzhinina I.S."/>
            <person name="U'Ren J.M."/>
            <person name="Derntl C."/>
        </authorList>
    </citation>
    <scope>NUCLEOTIDE SEQUENCE</scope>
    <source>
        <strain evidence="4">TUCIM 5799</strain>
    </source>
</reference>
<evidence type="ECO:0000256" key="1">
    <source>
        <dbReference type="SAM" id="Coils"/>
    </source>
</evidence>
<keyword evidence="2" id="KW-0472">Membrane</keyword>
<keyword evidence="1" id="KW-0175">Coiled coil</keyword>
<proteinExistence type="predicted"/>
<keyword evidence="2" id="KW-1133">Transmembrane helix</keyword>
<evidence type="ECO:0000256" key="2">
    <source>
        <dbReference type="SAM" id="Phobius"/>
    </source>
</evidence>
<gene>
    <name evidence="4" type="ORF">JX265_000490</name>
</gene>
<dbReference type="AlphaFoldDB" id="A0A9P9WYI9"/>
<dbReference type="Proteomes" id="UP000829685">
    <property type="component" value="Unassembled WGS sequence"/>
</dbReference>
<feature type="transmembrane region" description="Helical" evidence="2">
    <location>
        <begin position="249"/>
        <end position="268"/>
    </location>
</feature>
<dbReference type="PANTHER" id="PTHR34502">
    <property type="entry name" value="DUF6594 DOMAIN-CONTAINING PROTEIN-RELATED"/>
    <property type="match status" value="1"/>
</dbReference>
<keyword evidence="5" id="KW-1185">Reference proteome</keyword>
<name>A0A9P9WYI9_9PEZI</name>
<evidence type="ECO:0000259" key="3">
    <source>
        <dbReference type="Pfam" id="PF20237"/>
    </source>
</evidence>
<evidence type="ECO:0000313" key="5">
    <source>
        <dbReference type="Proteomes" id="UP000829685"/>
    </source>
</evidence>
<feature type="transmembrane region" description="Helical" evidence="2">
    <location>
        <begin position="280"/>
        <end position="299"/>
    </location>
</feature>
<protein>
    <recommendedName>
        <fullName evidence="3">DUF6594 domain-containing protein</fullName>
    </recommendedName>
</protein>
<dbReference type="EMBL" id="JAFIMR010000001">
    <property type="protein sequence ID" value="KAI1881664.1"/>
    <property type="molecule type" value="Genomic_DNA"/>
</dbReference>
<dbReference type="InterPro" id="IPR046529">
    <property type="entry name" value="DUF6594"/>
</dbReference>
<dbReference type="Pfam" id="PF20237">
    <property type="entry name" value="DUF6594"/>
    <property type="match status" value="1"/>
</dbReference>
<evidence type="ECO:0000313" key="4">
    <source>
        <dbReference type="EMBL" id="KAI1881664.1"/>
    </source>
</evidence>